<dbReference type="AlphaFoldDB" id="A0A9W9BFL9"/>
<dbReference type="PANTHER" id="PTHR24148">
    <property type="entry name" value="ANKYRIN REPEAT DOMAIN-CONTAINING PROTEIN 39 HOMOLOG-RELATED"/>
    <property type="match status" value="1"/>
</dbReference>
<sequence length="627" mass="72194">MSDELHHHNAYTLCQLPSVSWTRVLVVDPGEFADPITCTVQLYNTDQHDSGEPYEAISYVWGDPTITCAIHVNGVIMRITRNLFTALQQLRSKDTPKRLWTDAVCINQSDILEKGQQVNRMGIIYSNAARVIVWLGPDEEAIAEPAISVIKKFNRLVEKQATPQQFFSWWGPLRDPDGTISPEHMKHVERMFKLPWFTRVWVVQEVGVAKEVSLAWGSAKTEFVEIIQFVCAWSTASRSDQFRDVKITSNYFASLFDYIWASYIPRAVKTFDEAWFKNSPLLQYEAQMMRERRTLEFEDIIFRCRYIQRATDVRDFVYSSLAHPTARTIDGYPIIDADYTISEAELRLRLFSIISQRSLRFLGLVWHTHKEELTPGLSWCPRFDSTLYENMLGRYDASRNLSIFQNSFAPEIEKSKLKISALLIDEAHLCGEVAGPVEKAFGDSIYDHLKPVLHEIIENYWSLANESDSRCPSAYEDRLMAFTSTLIAAIEREHHRVIAKQFEQYCRDHCPSISGDFPDNWVDKWGLSQPGDPFFPFRDRCASNIQSKRFFTTVRGYYGTGSPLVQPGDLICIIPTAQTPFIIRRLEGEQSAYHVVCSCYIYGMMFGEAVKKWGEDLTSMRKDIILV</sequence>
<dbReference type="PANTHER" id="PTHR24148:SF64">
    <property type="entry name" value="HETEROKARYON INCOMPATIBILITY DOMAIN-CONTAINING PROTEIN"/>
    <property type="match status" value="1"/>
</dbReference>
<dbReference type="GeneID" id="80865304"/>
<dbReference type="Pfam" id="PF06985">
    <property type="entry name" value="HET"/>
    <property type="match status" value="1"/>
</dbReference>
<dbReference type="Pfam" id="PF26639">
    <property type="entry name" value="Het-6_barrel"/>
    <property type="match status" value="1"/>
</dbReference>
<protein>
    <submittedName>
        <fullName evidence="2">Heterokaryon incompatibility protein (HET) domain-containing protein</fullName>
    </submittedName>
</protein>
<evidence type="ECO:0000313" key="2">
    <source>
        <dbReference type="EMBL" id="KAJ4862452.1"/>
    </source>
</evidence>
<accession>A0A9W9BFL9</accession>
<dbReference type="RefSeq" id="XP_056031508.1">
    <property type="nucleotide sequence ID" value="XM_056170616.1"/>
</dbReference>
<evidence type="ECO:0000259" key="1">
    <source>
        <dbReference type="Pfam" id="PF06985"/>
    </source>
</evidence>
<name>A0A9W9BFL9_9HYPO</name>
<gene>
    <name evidence="2" type="ORF">T069G_03406</name>
</gene>
<dbReference type="InterPro" id="IPR010730">
    <property type="entry name" value="HET"/>
</dbReference>
<keyword evidence="3" id="KW-1185">Reference proteome</keyword>
<dbReference type="InterPro" id="IPR052895">
    <property type="entry name" value="HetReg/Transcr_Mod"/>
</dbReference>
<reference evidence="2" key="1">
    <citation type="submission" date="2022-09" db="EMBL/GenBank/DDBJ databases">
        <title>Chromosome-level assembly of Trichoderma breve T069, a fungus used in development of biopesticide product.</title>
        <authorList>
            <person name="Lin R."/>
            <person name="Liu T."/>
        </authorList>
    </citation>
    <scope>NUCLEOTIDE SEQUENCE</scope>
    <source>
        <strain evidence="2">T069</strain>
    </source>
</reference>
<proteinExistence type="predicted"/>
<feature type="domain" description="Heterokaryon incompatibility" evidence="1">
    <location>
        <begin position="54"/>
        <end position="205"/>
    </location>
</feature>
<comment type="caution">
    <text evidence="2">The sequence shown here is derived from an EMBL/GenBank/DDBJ whole genome shotgun (WGS) entry which is preliminary data.</text>
</comment>
<evidence type="ECO:0000313" key="3">
    <source>
        <dbReference type="Proteomes" id="UP001140511"/>
    </source>
</evidence>
<dbReference type="Proteomes" id="UP001140511">
    <property type="component" value="Unassembled WGS sequence"/>
</dbReference>
<dbReference type="EMBL" id="JAOPEN010000002">
    <property type="protein sequence ID" value="KAJ4862452.1"/>
    <property type="molecule type" value="Genomic_DNA"/>
</dbReference>
<organism evidence="2 3">
    <name type="scientific">Trichoderma breve</name>
    <dbReference type="NCBI Taxonomy" id="2034170"/>
    <lineage>
        <taxon>Eukaryota</taxon>
        <taxon>Fungi</taxon>
        <taxon>Dikarya</taxon>
        <taxon>Ascomycota</taxon>
        <taxon>Pezizomycotina</taxon>
        <taxon>Sordariomycetes</taxon>
        <taxon>Hypocreomycetidae</taxon>
        <taxon>Hypocreales</taxon>
        <taxon>Hypocreaceae</taxon>
        <taxon>Trichoderma</taxon>
    </lineage>
</organism>